<dbReference type="PaxDb" id="35128-Thaps25217"/>
<dbReference type="RefSeq" id="XP_002294449.1">
    <property type="nucleotide sequence ID" value="XM_002294413.1"/>
</dbReference>
<evidence type="ECO:0000256" key="1">
    <source>
        <dbReference type="SAM" id="MobiDB-lite"/>
    </source>
</evidence>
<dbReference type="Proteomes" id="UP000001449">
    <property type="component" value="Chromosome 17"/>
</dbReference>
<dbReference type="InParanoid" id="B8CDX8"/>
<dbReference type="HOGENOM" id="CLU_971415_0_0_1"/>
<protein>
    <submittedName>
        <fullName evidence="2">Uncharacterized protein</fullName>
    </submittedName>
</protein>
<evidence type="ECO:0000313" key="3">
    <source>
        <dbReference type="Proteomes" id="UP000001449"/>
    </source>
</evidence>
<dbReference type="KEGG" id="tps:THAPSDRAFT_25217"/>
<proteinExistence type="predicted"/>
<reference evidence="2 3" key="1">
    <citation type="journal article" date="2004" name="Science">
        <title>The genome of the diatom Thalassiosira pseudonana: ecology, evolution, and metabolism.</title>
        <authorList>
            <person name="Armbrust E.V."/>
            <person name="Berges J.A."/>
            <person name="Bowler C."/>
            <person name="Green B.R."/>
            <person name="Martinez D."/>
            <person name="Putnam N.H."/>
            <person name="Zhou S."/>
            <person name="Allen A.E."/>
            <person name="Apt K.E."/>
            <person name="Bechner M."/>
            <person name="Brzezinski M.A."/>
            <person name="Chaal B.K."/>
            <person name="Chiovitti A."/>
            <person name="Davis A.K."/>
            <person name="Demarest M.S."/>
            <person name="Detter J.C."/>
            <person name="Glavina T."/>
            <person name="Goodstein D."/>
            <person name="Hadi M.Z."/>
            <person name="Hellsten U."/>
            <person name="Hildebrand M."/>
            <person name="Jenkins B.D."/>
            <person name="Jurka J."/>
            <person name="Kapitonov V.V."/>
            <person name="Kroger N."/>
            <person name="Lau W.W."/>
            <person name="Lane T.W."/>
            <person name="Larimer F.W."/>
            <person name="Lippmeier J.C."/>
            <person name="Lucas S."/>
            <person name="Medina M."/>
            <person name="Montsant A."/>
            <person name="Obornik M."/>
            <person name="Parker M.S."/>
            <person name="Palenik B."/>
            <person name="Pazour G.J."/>
            <person name="Richardson P.M."/>
            <person name="Rynearson T.A."/>
            <person name="Saito M.A."/>
            <person name="Schwartz D.C."/>
            <person name="Thamatrakoln K."/>
            <person name="Valentin K."/>
            <person name="Vardi A."/>
            <person name="Wilkerson F.P."/>
            <person name="Rokhsar D.S."/>
        </authorList>
    </citation>
    <scope>NUCLEOTIDE SEQUENCE [LARGE SCALE GENOMIC DNA]</scope>
    <source>
        <strain evidence="2 3">CCMP1335</strain>
    </source>
</reference>
<dbReference type="eggNOG" id="ENOG502T6UJ">
    <property type="taxonomic scope" value="Eukaryota"/>
</dbReference>
<gene>
    <name evidence="2" type="ORF">THAPSDRAFT_25217</name>
</gene>
<evidence type="ECO:0000313" key="2">
    <source>
        <dbReference type="EMBL" id="EED88283.1"/>
    </source>
</evidence>
<feature type="compositionally biased region" description="Low complexity" evidence="1">
    <location>
        <begin position="257"/>
        <end position="266"/>
    </location>
</feature>
<dbReference type="EMBL" id="CM000651">
    <property type="protein sequence ID" value="EED88283.1"/>
    <property type="molecule type" value="Genomic_DNA"/>
</dbReference>
<organism evidence="2 3">
    <name type="scientific">Thalassiosira pseudonana</name>
    <name type="common">Marine diatom</name>
    <name type="synonym">Cyclotella nana</name>
    <dbReference type="NCBI Taxonomy" id="35128"/>
    <lineage>
        <taxon>Eukaryota</taxon>
        <taxon>Sar</taxon>
        <taxon>Stramenopiles</taxon>
        <taxon>Ochrophyta</taxon>
        <taxon>Bacillariophyta</taxon>
        <taxon>Coscinodiscophyceae</taxon>
        <taxon>Thalassiosirophycidae</taxon>
        <taxon>Thalassiosirales</taxon>
        <taxon>Thalassiosiraceae</taxon>
        <taxon>Thalassiosira</taxon>
    </lineage>
</organism>
<sequence length="287" mass="30694">MNAMNVSMGLRTYCNSGGGGGVVGVSTAGTAAVMGTAPPLTSMNQPPITMGTTTTMDTANATADPLIVPFPDLPPNILQRENHHRRHGSNNNADEERKAEGHDVRMYARLVYGMQSRAMMHAARSSGGYGGGGGYDANHPYNIHPLTQKSLMGVVSTKNARDEELLGGGGVIPLSSSPPITDANNDVVDSGWEMSYIDEEDECSDGNFYLDPASRGPQGWGHGQRATTSRQAKEAMEEASFSSQPSQELLFGKKTSSEVSMSTSTSNQEREVHEEEDDDDCLFSLEL</sequence>
<dbReference type="GeneID" id="7453119"/>
<name>B8CDX8_THAPS</name>
<feature type="region of interest" description="Disordered" evidence="1">
    <location>
        <begin position="207"/>
        <end position="287"/>
    </location>
</feature>
<keyword evidence="3" id="KW-1185">Reference proteome</keyword>
<dbReference type="AlphaFoldDB" id="B8CDX8"/>
<reference evidence="2 3" key="2">
    <citation type="journal article" date="2008" name="Nature">
        <title>The Phaeodactylum genome reveals the evolutionary history of diatom genomes.</title>
        <authorList>
            <person name="Bowler C."/>
            <person name="Allen A.E."/>
            <person name="Badger J.H."/>
            <person name="Grimwood J."/>
            <person name="Jabbari K."/>
            <person name="Kuo A."/>
            <person name="Maheswari U."/>
            <person name="Martens C."/>
            <person name="Maumus F."/>
            <person name="Otillar R.P."/>
            <person name="Rayko E."/>
            <person name="Salamov A."/>
            <person name="Vandepoele K."/>
            <person name="Beszteri B."/>
            <person name="Gruber A."/>
            <person name="Heijde M."/>
            <person name="Katinka M."/>
            <person name="Mock T."/>
            <person name="Valentin K."/>
            <person name="Verret F."/>
            <person name="Berges J.A."/>
            <person name="Brownlee C."/>
            <person name="Cadoret J.P."/>
            <person name="Chiovitti A."/>
            <person name="Choi C.J."/>
            <person name="Coesel S."/>
            <person name="De Martino A."/>
            <person name="Detter J.C."/>
            <person name="Durkin C."/>
            <person name="Falciatore A."/>
            <person name="Fournet J."/>
            <person name="Haruta M."/>
            <person name="Huysman M.J."/>
            <person name="Jenkins B.D."/>
            <person name="Jiroutova K."/>
            <person name="Jorgensen R.E."/>
            <person name="Joubert Y."/>
            <person name="Kaplan A."/>
            <person name="Kroger N."/>
            <person name="Kroth P.G."/>
            <person name="La Roche J."/>
            <person name="Lindquist E."/>
            <person name="Lommer M."/>
            <person name="Martin-Jezequel V."/>
            <person name="Lopez P.J."/>
            <person name="Lucas S."/>
            <person name="Mangogna M."/>
            <person name="McGinnis K."/>
            <person name="Medlin L.K."/>
            <person name="Montsant A."/>
            <person name="Oudot-Le Secq M.P."/>
            <person name="Napoli C."/>
            <person name="Obornik M."/>
            <person name="Parker M.S."/>
            <person name="Petit J.L."/>
            <person name="Porcel B.M."/>
            <person name="Poulsen N."/>
            <person name="Robison M."/>
            <person name="Rychlewski L."/>
            <person name="Rynearson T.A."/>
            <person name="Schmutz J."/>
            <person name="Shapiro H."/>
            <person name="Siaut M."/>
            <person name="Stanley M."/>
            <person name="Sussman M.R."/>
            <person name="Taylor A.R."/>
            <person name="Vardi A."/>
            <person name="von Dassow P."/>
            <person name="Vyverman W."/>
            <person name="Willis A."/>
            <person name="Wyrwicz L.S."/>
            <person name="Rokhsar D.S."/>
            <person name="Weissenbach J."/>
            <person name="Armbrust E.V."/>
            <person name="Green B.R."/>
            <person name="Van de Peer Y."/>
            <person name="Grigoriev I.V."/>
        </authorList>
    </citation>
    <scope>NUCLEOTIDE SEQUENCE [LARGE SCALE GENOMIC DNA]</scope>
    <source>
        <strain evidence="2 3">CCMP1335</strain>
    </source>
</reference>
<accession>B8CDX8</accession>